<dbReference type="Proteomes" id="UP000095286">
    <property type="component" value="Unplaced"/>
</dbReference>
<dbReference type="WBParaSite" id="RSKR_0001099500.1">
    <property type="protein sequence ID" value="RSKR_0001099500.1"/>
    <property type="gene ID" value="RSKR_0001099500"/>
</dbReference>
<sequence length="298" mass="34233">MVAQKIEEEKPLTIAEYFVKAITPQTNWTHMDQILDVLYWFKQFLAVISGITCGYNGATGAHFIVFYFIFSVIVSFYFIRGFHKTIEGQENLDITSIGKEGISVHVALFILIWITSYTFFNFDSAGKPIANSHCAKTLAILKYFITNDHDARWLIVADDDSMMSLDRLYKMLNCMNWNENIILGERYGYGFRIESNLGYDYPTGGAGMTFSRSAAKLLVQECKCPANDSPDDMIIGMCARSVKIKIIHSDAFHQARPRDYSDEYLKRIKPISFHKFEDQDSVGVYFKYLENDVQHNEL</sequence>
<reference evidence="2" key="1">
    <citation type="submission" date="2016-11" db="UniProtKB">
        <authorList>
            <consortium name="WormBaseParasite"/>
        </authorList>
    </citation>
    <scope>IDENTIFICATION</scope>
    <source>
        <strain evidence="2">KR3021</strain>
    </source>
</reference>
<proteinExistence type="predicted"/>
<evidence type="ECO:0000313" key="1">
    <source>
        <dbReference type="Proteomes" id="UP000095286"/>
    </source>
</evidence>
<evidence type="ECO:0000313" key="2">
    <source>
        <dbReference type="WBParaSite" id="RSKR_0001099500.1"/>
    </source>
</evidence>
<name>A0AC35UGF6_9BILA</name>
<accession>A0AC35UGF6</accession>
<organism evidence="1 2">
    <name type="scientific">Rhabditophanes sp. KR3021</name>
    <dbReference type="NCBI Taxonomy" id="114890"/>
    <lineage>
        <taxon>Eukaryota</taxon>
        <taxon>Metazoa</taxon>
        <taxon>Ecdysozoa</taxon>
        <taxon>Nematoda</taxon>
        <taxon>Chromadorea</taxon>
        <taxon>Rhabditida</taxon>
        <taxon>Tylenchina</taxon>
        <taxon>Panagrolaimomorpha</taxon>
        <taxon>Strongyloidoidea</taxon>
        <taxon>Alloionematidae</taxon>
        <taxon>Rhabditophanes</taxon>
    </lineage>
</organism>
<protein>
    <submittedName>
        <fullName evidence="2">N-acetylgalactosaminide beta-1,3-galactosyltransferase</fullName>
    </submittedName>
</protein>